<reference evidence="1" key="1">
    <citation type="submission" date="2019-03" db="EMBL/GenBank/DDBJ databases">
        <title>Single cell metagenomics reveals metabolic interactions within the superorganism composed of flagellate Streblomastix strix and complex community of Bacteroidetes bacteria on its surface.</title>
        <authorList>
            <person name="Treitli S.C."/>
            <person name="Kolisko M."/>
            <person name="Husnik F."/>
            <person name="Keeling P."/>
            <person name="Hampl V."/>
        </authorList>
    </citation>
    <scope>NUCLEOTIDE SEQUENCE</scope>
    <source>
        <strain evidence="1">STM</strain>
    </source>
</reference>
<organism evidence="1">
    <name type="scientific">termite gut metagenome</name>
    <dbReference type="NCBI Taxonomy" id="433724"/>
    <lineage>
        <taxon>unclassified sequences</taxon>
        <taxon>metagenomes</taxon>
        <taxon>organismal metagenomes</taxon>
    </lineage>
</organism>
<dbReference type="EMBL" id="SNRY01002165">
    <property type="protein sequence ID" value="KAA6326452.1"/>
    <property type="molecule type" value="Genomic_DNA"/>
</dbReference>
<name>A0A5J4QXZ2_9ZZZZ</name>
<evidence type="ECO:0008006" key="2">
    <source>
        <dbReference type="Google" id="ProtNLM"/>
    </source>
</evidence>
<dbReference type="AlphaFoldDB" id="A0A5J4QXZ2"/>
<accession>A0A5J4QXZ2</accession>
<sequence>SVSTLHSDLLKAWNGVPAGITESSLNRIDPNGIPVVDFERSSRNNATSTRFLLDGSYFVIKNIALNYAIPHSLVKRLDLSDVGLTFSVENLATFTSLKGMNPQQSFAGTSDNVLVTARVFSLGVNIKL</sequence>
<proteinExistence type="predicted"/>
<comment type="caution">
    <text evidence="1">The sequence shown here is derived from an EMBL/GenBank/DDBJ whole genome shotgun (WGS) entry which is preliminary data.</text>
</comment>
<protein>
    <recommendedName>
        <fullName evidence="2">TonB-dependent receptor SusC</fullName>
    </recommendedName>
</protein>
<gene>
    <name evidence="1" type="ORF">EZS27_024447</name>
</gene>
<evidence type="ECO:0000313" key="1">
    <source>
        <dbReference type="EMBL" id="KAA6326452.1"/>
    </source>
</evidence>
<feature type="non-terminal residue" evidence="1">
    <location>
        <position position="1"/>
    </location>
</feature>